<evidence type="ECO:0000313" key="3">
    <source>
        <dbReference type="EMBL" id="KPL76334.1"/>
    </source>
</evidence>
<feature type="compositionally biased region" description="Polar residues" evidence="1">
    <location>
        <begin position="1"/>
        <end position="10"/>
    </location>
</feature>
<evidence type="ECO:0000256" key="1">
    <source>
        <dbReference type="SAM" id="MobiDB-lite"/>
    </source>
</evidence>
<protein>
    <recommendedName>
        <fullName evidence="2">M23ase beta-sheet core domain-containing protein</fullName>
    </recommendedName>
</protein>
<dbReference type="CDD" id="cd12797">
    <property type="entry name" value="M23_peptidase"/>
    <property type="match status" value="1"/>
</dbReference>
<dbReference type="Gene3D" id="2.70.70.10">
    <property type="entry name" value="Glucose Permease (Domain IIA)"/>
    <property type="match status" value="1"/>
</dbReference>
<accession>A0A0P6XMB9</accession>
<dbReference type="InterPro" id="IPR016047">
    <property type="entry name" value="M23ase_b-sheet_dom"/>
</dbReference>
<sequence>MTRLTEQISNPYKPPPPGSDDPHFGVDLADFSQPERIARSGMAVQAVLSGRVAGVIVNRFPYGNALIVETPLSDLDEQVLARLNLPEAPEDVVQPLALTCPPYPLPEDWQSRPRSLYLLYAHLQDVPAVTPGGMVECGQVIGAVGDSGNALAPHLHLEARIGPADVNFPSMAHYDPSATNEEMAAYCLWRVSGLFQSMDAMCLLDKCSSAP</sequence>
<keyword evidence="4" id="KW-1185">Reference proteome</keyword>
<dbReference type="STRING" id="360411.AC812_06620"/>
<organism evidence="3 4">
    <name type="scientific">Bellilinea caldifistulae</name>
    <dbReference type="NCBI Taxonomy" id="360411"/>
    <lineage>
        <taxon>Bacteria</taxon>
        <taxon>Bacillati</taxon>
        <taxon>Chloroflexota</taxon>
        <taxon>Anaerolineae</taxon>
        <taxon>Anaerolineales</taxon>
        <taxon>Anaerolineaceae</taxon>
        <taxon>Bellilinea</taxon>
    </lineage>
</organism>
<gene>
    <name evidence="3" type="ORF">AC812_06620</name>
</gene>
<reference evidence="3 4" key="1">
    <citation type="submission" date="2015-07" db="EMBL/GenBank/DDBJ databases">
        <title>Draft genome of Bellilinea caldifistulae DSM 17877.</title>
        <authorList>
            <person name="Hemp J."/>
            <person name="Ward L.M."/>
            <person name="Pace L.A."/>
            <person name="Fischer W.W."/>
        </authorList>
    </citation>
    <scope>NUCLEOTIDE SEQUENCE [LARGE SCALE GENOMIC DNA]</scope>
    <source>
        <strain evidence="3 4">GOMI-1</strain>
    </source>
</reference>
<dbReference type="Proteomes" id="UP000050514">
    <property type="component" value="Unassembled WGS sequence"/>
</dbReference>
<name>A0A0P6XMB9_9CHLR</name>
<evidence type="ECO:0000259" key="2">
    <source>
        <dbReference type="Pfam" id="PF01551"/>
    </source>
</evidence>
<dbReference type="InterPro" id="IPR050570">
    <property type="entry name" value="Cell_wall_metabolism_enzyme"/>
</dbReference>
<comment type="caution">
    <text evidence="3">The sequence shown here is derived from an EMBL/GenBank/DDBJ whole genome shotgun (WGS) entry which is preliminary data.</text>
</comment>
<evidence type="ECO:0000313" key="4">
    <source>
        <dbReference type="Proteomes" id="UP000050514"/>
    </source>
</evidence>
<feature type="region of interest" description="Disordered" evidence="1">
    <location>
        <begin position="1"/>
        <end position="25"/>
    </location>
</feature>
<proteinExistence type="predicted"/>
<dbReference type="InterPro" id="IPR011055">
    <property type="entry name" value="Dup_hybrid_motif"/>
</dbReference>
<dbReference type="PANTHER" id="PTHR21666">
    <property type="entry name" value="PEPTIDASE-RELATED"/>
    <property type="match status" value="1"/>
</dbReference>
<feature type="domain" description="M23ase beta-sheet core" evidence="2">
    <location>
        <begin position="116"/>
        <end position="166"/>
    </location>
</feature>
<dbReference type="AlphaFoldDB" id="A0A0P6XMB9"/>
<dbReference type="EMBL" id="LGHJ01000012">
    <property type="protein sequence ID" value="KPL76334.1"/>
    <property type="molecule type" value="Genomic_DNA"/>
</dbReference>
<dbReference type="GO" id="GO:0004222">
    <property type="term" value="F:metalloendopeptidase activity"/>
    <property type="evidence" value="ECO:0007669"/>
    <property type="project" value="TreeGrafter"/>
</dbReference>
<dbReference type="Pfam" id="PF01551">
    <property type="entry name" value="Peptidase_M23"/>
    <property type="match status" value="1"/>
</dbReference>
<dbReference type="SUPFAM" id="SSF51261">
    <property type="entry name" value="Duplicated hybrid motif"/>
    <property type="match status" value="1"/>
</dbReference>
<dbReference type="PANTHER" id="PTHR21666:SF290">
    <property type="entry name" value="PEPTIDASE M23 DOMAIN PROTEIN"/>
    <property type="match status" value="1"/>
</dbReference>